<keyword evidence="1" id="KW-1133">Transmembrane helix</keyword>
<accession>A0A2H0KUM6</accession>
<sequence length="95" mass="11304">MRIKKSDFKNKLASLKEFFASHKTLFFVLLIIIPLAYIGAIFYFYAWYVKTPEELPTKTISIDSVLYQKTMDDLNQREINFAQEEAKTYSDPFYR</sequence>
<protein>
    <recommendedName>
        <fullName evidence="4">Polysaccharide chain length determinant N-terminal domain-containing protein</fullName>
    </recommendedName>
</protein>
<keyword evidence="1" id="KW-0812">Transmembrane</keyword>
<evidence type="ECO:0000256" key="1">
    <source>
        <dbReference type="SAM" id="Phobius"/>
    </source>
</evidence>
<dbReference type="Proteomes" id="UP000229317">
    <property type="component" value="Unassembled WGS sequence"/>
</dbReference>
<proteinExistence type="predicted"/>
<organism evidence="2 3">
    <name type="scientific">Candidatus Portnoybacteria bacterium CG11_big_fil_rev_8_21_14_0_20_40_15</name>
    <dbReference type="NCBI Taxonomy" id="1974817"/>
    <lineage>
        <taxon>Bacteria</taxon>
        <taxon>Candidatus Portnoyibacteriota</taxon>
    </lineage>
</organism>
<comment type="caution">
    <text evidence="2">The sequence shown here is derived from an EMBL/GenBank/DDBJ whole genome shotgun (WGS) entry which is preliminary data.</text>
</comment>
<keyword evidence="1" id="KW-0472">Membrane</keyword>
<evidence type="ECO:0000313" key="3">
    <source>
        <dbReference type="Proteomes" id="UP000229317"/>
    </source>
</evidence>
<name>A0A2H0KUM6_9BACT</name>
<reference evidence="2 3" key="1">
    <citation type="submission" date="2017-09" db="EMBL/GenBank/DDBJ databases">
        <title>Depth-based differentiation of microbial function through sediment-hosted aquifers and enrichment of novel symbionts in the deep terrestrial subsurface.</title>
        <authorList>
            <person name="Probst A.J."/>
            <person name="Ladd B."/>
            <person name="Jarett J.K."/>
            <person name="Geller-Mcgrath D.E."/>
            <person name="Sieber C.M."/>
            <person name="Emerson J.B."/>
            <person name="Anantharaman K."/>
            <person name="Thomas B.C."/>
            <person name="Malmstrom R."/>
            <person name="Stieglmeier M."/>
            <person name="Klingl A."/>
            <person name="Woyke T."/>
            <person name="Ryan C.M."/>
            <person name="Banfield J.F."/>
        </authorList>
    </citation>
    <scope>NUCLEOTIDE SEQUENCE [LARGE SCALE GENOMIC DNA]</scope>
    <source>
        <strain evidence="2">CG11_big_fil_rev_8_21_14_0_20_40_15</strain>
    </source>
</reference>
<evidence type="ECO:0008006" key="4">
    <source>
        <dbReference type="Google" id="ProtNLM"/>
    </source>
</evidence>
<evidence type="ECO:0000313" key="2">
    <source>
        <dbReference type="EMBL" id="PIQ75005.1"/>
    </source>
</evidence>
<gene>
    <name evidence="2" type="ORF">COV84_03625</name>
</gene>
<dbReference type="EMBL" id="PCVO01000053">
    <property type="protein sequence ID" value="PIQ75005.1"/>
    <property type="molecule type" value="Genomic_DNA"/>
</dbReference>
<dbReference type="AlphaFoldDB" id="A0A2H0KUM6"/>
<feature type="transmembrane region" description="Helical" evidence="1">
    <location>
        <begin position="25"/>
        <end position="48"/>
    </location>
</feature>